<feature type="region of interest" description="Disordered" evidence="2">
    <location>
        <begin position="730"/>
        <end position="749"/>
    </location>
</feature>
<sequence>MTPIDRKRPAADPPARAPRHPCFWAVLDGECLNLVFVSASLHAFLGPDRAAAVLGGSLFDHIHPEEAARARRDLVDTFVSKSLVGSSIRRLDLEKPGGGGFQQIFRRASESQIVGHARPQSQIHESLERKLSLPIIPDIAKLRTNACRNPPSPTVQQPMPKRLRTILEDSIGCFAPPSSASTTTTTSAACGPCPPIDAPLAPGSSADGPPDCCDSYLIAKIGLYLVSPRLLIMVCHYEGPASESLFSGYTPAGPAPQRDSALLSSASASASASSSPSLPPSSSSSSPPPPPPPCADRCDCVSGAPAMADAERIHHLLSHIHRLDAHPMRRGAISPGPRDAARQRGARNGNSSSSSSSNAGCSAGLASRHVQIYSIGTERLLCAFPDGGYQRVYGRSPANAAAGSAGLRGLWEHSRDKRAEAHAMSLLQGPPVPDTAPIHLELQVRPSGAGAPVDVQTIFFRWSTLLFVCQQMRGDSPPEPVLPGDDAGFLNYNFSMPPRQQPQLQAQPGEDPASSGARPDRHIARPGAIAGGRGMVRNSSPIGHFAVPEPRPFSLSRAPASVAANLPPRILLPPPPPHQQQQPPPPADGGPPRRQSSHTLPPAKVFEERRFSYPNQALYSERRPPPLPIPPQQHQQQQQQQRQQHHHPLPHQQLPLQQHTPASGALSAAMTPGGAGSNQSTASPGGRLADARRRASAGVAGRGSATLAGKEPPSQPTPVSPASAGIVQRTVASPSPAPPHSANPGPIQVLVYPPSDAASAAAAAASMWRWHHTQPQPQPQPLPQTLPPTPTGSGGSHAYPHGHPQPAPRLPPALALGRTVHSPHPHHLTHSAVYEQHRPPAGAAMSPISAGLTPAARGDREKKTCKSCGTDSSPEWRKGPTGHKT</sequence>
<dbReference type="EMBL" id="JANBUL010000106">
    <property type="protein sequence ID" value="KAJ2781378.1"/>
    <property type="molecule type" value="Genomic_DNA"/>
</dbReference>
<dbReference type="Proteomes" id="UP001140217">
    <property type="component" value="Unassembled WGS sequence"/>
</dbReference>
<keyword evidence="1" id="KW-0863">Zinc-finger</keyword>
<feature type="compositionally biased region" description="Low complexity" evidence="2">
    <location>
        <begin position="497"/>
        <end position="508"/>
    </location>
</feature>
<protein>
    <recommendedName>
        <fullName evidence="3">GATA-type domain-containing protein</fullName>
    </recommendedName>
</protein>
<feature type="region of interest" description="Disordered" evidence="2">
    <location>
        <begin position="837"/>
        <end position="885"/>
    </location>
</feature>
<feature type="compositionally biased region" description="Low complexity" evidence="2">
    <location>
        <begin position="650"/>
        <end position="659"/>
    </location>
</feature>
<gene>
    <name evidence="4" type="ORF">H4R18_002908</name>
</gene>
<evidence type="ECO:0000256" key="2">
    <source>
        <dbReference type="SAM" id="MobiDB-lite"/>
    </source>
</evidence>
<feature type="compositionally biased region" description="Low complexity" evidence="2">
    <location>
        <begin position="696"/>
        <end position="705"/>
    </location>
</feature>
<evidence type="ECO:0000313" key="4">
    <source>
        <dbReference type="EMBL" id="KAJ2781378.1"/>
    </source>
</evidence>
<comment type="caution">
    <text evidence="4">The sequence shown here is derived from an EMBL/GenBank/DDBJ whole genome shotgun (WGS) entry which is preliminary data.</text>
</comment>
<evidence type="ECO:0000256" key="1">
    <source>
        <dbReference type="PROSITE-ProRule" id="PRU00094"/>
    </source>
</evidence>
<keyword evidence="1" id="KW-0862">Zinc</keyword>
<organism evidence="4 5">
    <name type="scientific">Coemansia javaensis</name>
    <dbReference type="NCBI Taxonomy" id="2761396"/>
    <lineage>
        <taxon>Eukaryota</taxon>
        <taxon>Fungi</taxon>
        <taxon>Fungi incertae sedis</taxon>
        <taxon>Zoopagomycota</taxon>
        <taxon>Kickxellomycotina</taxon>
        <taxon>Kickxellomycetes</taxon>
        <taxon>Kickxellales</taxon>
        <taxon>Kickxellaceae</taxon>
        <taxon>Coemansia</taxon>
    </lineage>
</organism>
<keyword evidence="1" id="KW-0479">Metal-binding</keyword>
<proteinExistence type="predicted"/>
<dbReference type="InterPro" id="IPR000679">
    <property type="entry name" value="Znf_GATA"/>
</dbReference>
<dbReference type="GO" id="GO:0006355">
    <property type="term" value="P:regulation of DNA-templated transcription"/>
    <property type="evidence" value="ECO:0007669"/>
    <property type="project" value="InterPro"/>
</dbReference>
<dbReference type="GO" id="GO:0008270">
    <property type="term" value="F:zinc ion binding"/>
    <property type="evidence" value="ECO:0007669"/>
    <property type="project" value="UniProtKB-KW"/>
</dbReference>
<feature type="region of interest" description="Disordered" evidence="2">
    <location>
        <begin position="566"/>
        <end position="724"/>
    </location>
</feature>
<dbReference type="GO" id="GO:0043565">
    <property type="term" value="F:sequence-specific DNA binding"/>
    <property type="evidence" value="ECO:0007669"/>
    <property type="project" value="InterPro"/>
</dbReference>
<feature type="region of interest" description="Disordered" evidence="2">
    <location>
        <begin position="763"/>
        <end position="816"/>
    </location>
</feature>
<dbReference type="AlphaFoldDB" id="A0A9W8H8G3"/>
<accession>A0A9W8H8G3</accession>
<feature type="compositionally biased region" description="Pro residues" evidence="2">
    <location>
        <begin position="776"/>
        <end position="790"/>
    </location>
</feature>
<feature type="domain" description="GATA-type" evidence="3">
    <location>
        <begin position="859"/>
        <end position="885"/>
    </location>
</feature>
<dbReference type="PROSITE" id="PS50114">
    <property type="entry name" value="GATA_ZN_FINGER_2"/>
    <property type="match status" value="1"/>
</dbReference>
<name>A0A9W8H8G3_9FUNG</name>
<feature type="region of interest" description="Disordered" evidence="2">
    <location>
        <begin position="254"/>
        <end position="296"/>
    </location>
</feature>
<feature type="compositionally biased region" description="Low complexity" evidence="2">
    <location>
        <begin position="348"/>
        <end position="361"/>
    </location>
</feature>
<feature type="compositionally biased region" description="Low complexity" evidence="2">
    <location>
        <begin position="632"/>
        <end position="642"/>
    </location>
</feature>
<feature type="region of interest" description="Disordered" evidence="2">
    <location>
        <begin position="326"/>
        <end position="361"/>
    </location>
</feature>
<dbReference type="OrthoDB" id="2162994at2759"/>
<feature type="region of interest" description="Disordered" evidence="2">
    <location>
        <begin position="477"/>
        <end position="536"/>
    </location>
</feature>
<feature type="compositionally biased region" description="Low complexity" evidence="2">
    <location>
        <begin position="260"/>
        <end position="285"/>
    </location>
</feature>
<keyword evidence="5" id="KW-1185">Reference proteome</keyword>
<reference evidence="4" key="1">
    <citation type="submission" date="2022-07" db="EMBL/GenBank/DDBJ databases">
        <title>Phylogenomic reconstructions and comparative analyses of Kickxellomycotina fungi.</title>
        <authorList>
            <person name="Reynolds N.K."/>
            <person name="Stajich J.E."/>
            <person name="Barry K."/>
            <person name="Grigoriev I.V."/>
            <person name="Crous P."/>
            <person name="Smith M.E."/>
        </authorList>
    </citation>
    <scope>NUCLEOTIDE SEQUENCE</scope>
    <source>
        <strain evidence="4">NBRC 105414</strain>
    </source>
</reference>
<feature type="compositionally biased region" description="Pro residues" evidence="2">
    <location>
        <begin position="570"/>
        <end position="589"/>
    </location>
</feature>
<evidence type="ECO:0000313" key="5">
    <source>
        <dbReference type="Proteomes" id="UP001140217"/>
    </source>
</evidence>
<evidence type="ECO:0000259" key="3">
    <source>
        <dbReference type="PROSITE" id="PS50114"/>
    </source>
</evidence>